<feature type="domain" description="YrdC-like" evidence="15">
    <location>
        <begin position="21"/>
        <end position="207"/>
    </location>
</feature>
<feature type="binding site" evidence="14">
    <location>
        <position position="75"/>
    </location>
    <ligand>
        <name>L-threonine</name>
        <dbReference type="ChEBI" id="CHEBI:57926"/>
    </ligand>
</feature>
<dbReference type="GO" id="GO:0008033">
    <property type="term" value="P:tRNA processing"/>
    <property type="evidence" value="ECO:0007669"/>
    <property type="project" value="UniProtKB-KW"/>
</dbReference>
<dbReference type="GeneID" id="87599317"/>
<dbReference type="GO" id="GO:0061710">
    <property type="term" value="F:L-threonylcarbamoyladenylate synthase"/>
    <property type="evidence" value="ECO:0007669"/>
    <property type="project" value="UniProtKB-EC"/>
</dbReference>
<protein>
    <recommendedName>
        <fullName evidence="4 13">Threonylcarbamoyl-AMP synthase</fullName>
        <shortName evidence="13">TC-AMP synthase</shortName>
        <ecNumber evidence="3 13">2.7.7.87</ecNumber>
    </recommendedName>
    <alternativeName>
        <fullName evidence="11 13">L-threonylcarbamoyladenylate synthase</fullName>
    </alternativeName>
</protein>
<dbReference type="OMA" id="YKHYAPD"/>
<feature type="binding site" evidence="14">
    <location>
        <position position="203"/>
    </location>
    <ligand>
        <name>ATP</name>
        <dbReference type="ChEBI" id="CHEBI:30616"/>
    </ligand>
</feature>
<evidence type="ECO:0000256" key="9">
    <source>
        <dbReference type="ARBA" id="ARBA00022741"/>
    </source>
</evidence>
<dbReference type="InterPro" id="IPR005145">
    <property type="entry name" value="Sua5_C"/>
</dbReference>
<keyword evidence="8 13" id="KW-0548">Nucleotidyltransferase</keyword>
<feature type="binding site" evidence="14">
    <location>
        <position position="70"/>
    </location>
    <ligand>
        <name>ATP</name>
        <dbReference type="ChEBI" id="CHEBI:30616"/>
    </ligand>
</feature>
<evidence type="ECO:0000256" key="14">
    <source>
        <dbReference type="PIRSR" id="PIRSR004930-1"/>
    </source>
</evidence>
<feature type="binding site" evidence="14">
    <location>
        <position position="242"/>
    </location>
    <ligand>
        <name>ATP</name>
        <dbReference type="ChEBI" id="CHEBI:30616"/>
    </ligand>
</feature>
<dbReference type="EC" id="2.7.7.87" evidence="3 13"/>
<name>A0A0M0KFL8_ALKHA</name>
<evidence type="ECO:0000256" key="6">
    <source>
        <dbReference type="ARBA" id="ARBA00022679"/>
    </source>
</evidence>
<comment type="catalytic activity">
    <reaction evidence="12 13">
        <text>L-threonine + hydrogencarbonate + ATP = L-threonylcarbamoyladenylate + diphosphate + H2O</text>
        <dbReference type="Rhea" id="RHEA:36407"/>
        <dbReference type="ChEBI" id="CHEBI:15377"/>
        <dbReference type="ChEBI" id="CHEBI:17544"/>
        <dbReference type="ChEBI" id="CHEBI:30616"/>
        <dbReference type="ChEBI" id="CHEBI:33019"/>
        <dbReference type="ChEBI" id="CHEBI:57926"/>
        <dbReference type="ChEBI" id="CHEBI:73682"/>
        <dbReference type="EC" id="2.7.7.87"/>
    </reaction>
</comment>
<feature type="binding site" evidence="14">
    <location>
        <position position="189"/>
    </location>
    <ligand>
        <name>L-threonine</name>
        <dbReference type="ChEBI" id="CHEBI:57926"/>
    </ligand>
</feature>
<sequence length="348" mass="37865">MSYKQTNHWIVDNNQHINKNSNEIKEAALWIKKGELVALPTETVYGLGANALSDEAVQKIFIAKGRPSDNPLIVHISRKEQLLRLVSHIPDSANLLINAFWPGPLTIIFPKGEEVSTVVTAGLDTVAVRMPSHPVAQALIEAANVPIAAPSANRSGKPSPTSATHVLADLRGKIAGVVDGGPTAEGVESTVIDCTTTPPILYRPGGVTREQLEAVLGPIRIDPALLGKDEQPKSPGMKYTHYAPEGELTLVENQAAIQTFVDKWREKQFKVGIMATDEHKQDYDADVILSVGSRNDLAEVAHNLYHVLRQFDEQKVDVIIGETFPREGIGVAIMNRLEKAAGGRIIQR</sequence>
<dbReference type="RefSeq" id="WP_010899896.1">
    <property type="nucleotide sequence ID" value="NZ_CP040441.1"/>
</dbReference>
<dbReference type="GO" id="GO:0003725">
    <property type="term" value="F:double-stranded RNA binding"/>
    <property type="evidence" value="ECO:0007669"/>
    <property type="project" value="UniProtKB-UniRule"/>
</dbReference>
<feature type="binding site" evidence="14">
    <location>
        <position position="66"/>
    </location>
    <ligand>
        <name>ATP</name>
        <dbReference type="ChEBI" id="CHEBI:30616"/>
    </ligand>
</feature>
<dbReference type="Gene3D" id="3.90.870.10">
    <property type="entry name" value="DHBP synthase"/>
    <property type="match status" value="1"/>
</dbReference>
<dbReference type="AlphaFoldDB" id="A0A0M0KFL8"/>
<evidence type="ECO:0000256" key="2">
    <source>
        <dbReference type="ARBA" id="ARBA00007663"/>
    </source>
</evidence>
<dbReference type="PIRSF" id="PIRSF004930">
    <property type="entry name" value="Tln_factor_SUA5"/>
    <property type="match status" value="1"/>
</dbReference>
<gene>
    <name evidence="16" type="ORF">AMD02_01125</name>
</gene>
<comment type="function">
    <text evidence="13">Required for the formation of a threonylcarbamoyl group on adenosine at position 37 (t(6)A37) in tRNAs that read codons beginning with adenine.</text>
</comment>
<accession>A0A0M0KFL8</accession>
<keyword evidence="9 13" id="KW-0547">Nucleotide-binding</keyword>
<feature type="binding site" evidence="14">
    <location>
        <position position="129"/>
    </location>
    <ligand>
        <name>L-threonine</name>
        <dbReference type="ChEBI" id="CHEBI:57926"/>
    </ligand>
</feature>
<evidence type="ECO:0000256" key="12">
    <source>
        <dbReference type="ARBA" id="ARBA00048366"/>
    </source>
</evidence>
<feature type="binding site" evidence="14">
    <location>
        <position position="159"/>
    </location>
    <ligand>
        <name>ATP</name>
        <dbReference type="ChEBI" id="CHEBI:30616"/>
    </ligand>
</feature>
<dbReference type="FunFam" id="3.40.50.11030:FF:000001">
    <property type="entry name" value="Threonylcarbamoyl-AMP synthase"/>
    <property type="match status" value="1"/>
</dbReference>
<dbReference type="SUPFAM" id="SSF55821">
    <property type="entry name" value="YrdC/RibB"/>
    <property type="match status" value="1"/>
</dbReference>
<evidence type="ECO:0000256" key="8">
    <source>
        <dbReference type="ARBA" id="ARBA00022695"/>
    </source>
</evidence>
<dbReference type="InterPro" id="IPR010923">
    <property type="entry name" value="T(6)A37_SUA5"/>
</dbReference>
<organism evidence="16">
    <name type="scientific">Halalkalibacterium halodurans</name>
    <name type="common">Bacillus halodurans</name>
    <dbReference type="NCBI Taxonomy" id="86665"/>
    <lineage>
        <taxon>Bacteria</taxon>
        <taxon>Bacillati</taxon>
        <taxon>Bacillota</taxon>
        <taxon>Bacilli</taxon>
        <taxon>Bacillales</taxon>
        <taxon>Bacillaceae</taxon>
        <taxon>Halalkalibacterium (ex Joshi et al. 2022)</taxon>
    </lineage>
</organism>
<feature type="binding site" evidence="14">
    <location>
        <position position="43"/>
    </location>
    <ligand>
        <name>L-threonine</name>
        <dbReference type="ChEBI" id="CHEBI:57926"/>
    </ligand>
</feature>
<reference evidence="16" key="1">
    <citation type="submission" date="2015-08" db="EMBL/GenBank/DDBJ databases">
        <title>Complete DNA Sequence of Pseudomonas syringae pv. actinidiae, the Causal Agent of Kiwifruit Canker Disease.</title>
        <authorList>
            <person name="Rikkerink E.H.A."/>
            <person name="Fineran P.C."/>
        </authorList>
    </citation>
    <scope>NUCLEOTIDE SEQUENCE</scope>
    <source>
        <strain evidence="16">DSM 13666</strain>
    </source>
</reference>
<dbReference type="Pfam" id="PF03481">
    <property type="entry name" value="Sua5_C"/>
    <property type="match status" value="1"/>
</dbReference>
<evidence type="ECO:0000313" key="16">
    <source>
        <dbReference type="EMBL" id="KOO37599.1"/>
    </source>
</evidence>
<dbReference type="PANTHER" id="PTHR17490">
    <property type="entry name" value="SUA5"/>
    <property type="match status" value="1"/>
</dbReference>
<keyword evidence="6 13" id="KW-0808">Transferase</keyword>
<evidence type="ECO:0000256" key="7">
    <source>
        <dbReference type="ARBA" id="ARBA00022694"/>
    </source>
</evidence>
<dbReference type="InterPro" id="IPR017945">
    <property type="entry name" value="DHBP_synth_RibB-like_a/b_dom"/>
</dbReference>
<keyword evidence="10 13" id="KW-0067">ATP-binding</keyword>
<dbReference type="PANTHER" id="PTHR17490:SF16">
    <property type="entry name" value="THREONYLCARBAMOYL-AMP SYNTHASE"/>
    <property type="match status" value="1"/>
</dbReference>
<comment type="caution">
    <text evidence="16">The sequence shown here is derived from an EMBL/GenBank/DDBJ whole genome shotgun (WGS) entry which is preliminary data.</text>
</comment>
<dbReference type="InterPro" id="IPR050156">
    <property type="entry name" value="TC-AMP_synthase_SUA5"/>
</dbReference>
<feature type="binding site" evidence="14">
    <location>
        <position position="149"/>
    </location>
    <ligand>
        <name>L-threonine</name>
        <dbReference type="ChEBI" id="CHEBI:57926"/>
    </ligand>
</feature>
<dbReference type="InterPro" id="IPR006070">
    <property type="entry name" value="Sua5-like_dom"/>
</dbReference>
<evidence type="ECO:0000256" key="11">
    <source>
        <dbReference type="ARBA" id="ARBA00029774"/>
    </source>
</evidence>
<evidence type="ECO:0000259" key="15">
    <source>
        <dbReference type="PROSITE" id="PS51163"/>
    </source>
</evidence>
<dbReference type="FunFam" id="3.90.870.10:FF:000008">
    <property type="entry name" value="Threonylcarbamoyl-AMP synthase"/>
    <property type="match status" value="1"/>
</dbReference>
<dbReference type="Pfam" id="PF01300">
    <property type="entry name" value="Sua5_yciO_yrdC"/>
    <property type="match status" value="1"/>
</dbReference>
<dbReference type="GO" id="GO:0005524">
    <property type="term" value="F:ATP binding"/>
    <property type="evidence" value="ECO:0007669"/>
    <property type="project" value="UniProtKB-UniRule"/>
</dbReference>
<dbReference type="GO" id="GO:0005737">
    <property type="term" value="C:cytoplasm"/>
    <property type="evidence" value="ECO:0007669"/>
    <property type="project" value="UniProtKB-SubCell"/>
</dbReference>
<dbReference type="NCBIfam" id="TIGR00057">
    <property type="entry name" value="L-threonylcarbamoyladenylate synthase"/>
    <property type="match status" value="1"/>
</dbReference>
<keyword evidence="7 13" id="KW-0819">tRNA processing</keyword>
<evidence type="ECO:0000256" key="5">
    <source>
        <dbReference type="ARBA" id="ARBA00022490"/>
    </source>
</evidence>
<evidence type="ECO:0000256" key="13">
    <source>
        <dbReference type="PIRNR" id="PIRNR004930"/>
    </source>
</evidence>
<dbReference type="InterPro" id="IPR038385">
    <property type="entry name" value="Sua5/YwlC_C"/>
</dbReference>
<dbReference type="GO" id="GO:0006450">
    <property type="term" value="P:regulation of translational fidelity"/>
    <property type="evidence" value="ECO:0007669"/>
    <property type="project" value="TreeGrafter"/>
</dbReference>
<dbReference type="Gene3D" id="3.40.50.11030">
    <property type="entry name" value="Threonylcarbamoyl-AMP synthase, C-terminal domain"/>
    <property type="match status" value="1"/>
</dbReference>
<proteinExistence type="inferred from homology"/>
<evidence type="ECO:0000256" key="4">
    <source>
        <dbReference type="ARBA" id="ARBA00015492"/>
    </source>
</evidence>
<comment type="subcellular location">
    <subcellularLocation>
        <location evidence="1 13">Cytoplasm</location>
    </subcellularLocation>
</comment>
<feature type="binding site" evidence="14">
    <location>
        <position position="125"/>
    </location>
    <ligand>
        <name>ATP</name>
        <dbReference type="ChEBI" id="CHEBI:30616"/>
    </ligand>
</feature>
<dbReference type="GO" id="GO:0000049">
    <property type="term" value="F:tRNA binding"/>
    <property type="evidence" value="ECO:0007669"/>
    <property type="project" value="TreeGrafter"/>
</dbReference>
<evidence type="ECO:0000256" key="3">
    <source>
        <dbReference type="ARBA" id="ARBA00012584"/>
    </source>
</evidence>
<evidence type="ECO:0000256" key="10">
    <source>
        <dbReference type="ARBA" id="ARBA00022840"/>
    </source>
</evidence>
<dbReference type="PATRIC" id="fig|136160.3.peg.414"/>
<feature type="binding site" evidence="14">
    <location>
        <position position="151"/>
    </location>
    <ligand>
        <name>ATP</name>
        <dbReference type="ChEBI" id="CHEBI:30616"/>
    </ligand>
</feature>
<accession>A0A4Y7X134</accession>
<keyword evidence="5 13" id="KW-0963">Cytoplasm</keyword>
<evidence type="ECO:0000256" key="1">
    <source>
        <dbReference type="ARBA" id="ARBA00004496"/>
    </source>
</evidence>
<comment type="similarity">
    <text evidence="2 13">Belongs to the SUA5 family.</text>
</comment>
<dbReference type="EMBL" id="LILD01000001">
    <property type="protein sequence ID" value="KOO37599.1"/>
    <property type="molecule type" value="Genomic_DNA"/>
</dbReference>
<dbReference type="PROSITE" id="PS51163">
    <property type="entry name" value="YRDC"/>
    <property type="match status" value="1"/>
</dbReference>